<dbReference type="EMBL" id="AP022871">
    <property type="protein sequence ID" value="BCB87912.1"/>
    <property type="molecule type" value="Genomic_DNA"/>
</dbReference>
<feature type="compositionally biased region" description="Low complexity" evidence="1">
    <location>
        <begin position="355"/>
        <end position="369"/>
    </location>
</feature>
<dbReference type="AlphaFoldDB" id="A0A6F8YP62"/>
<organism evidence="3 4">
    <name type="scientific">Phytohabitans suffuscus</name>
    <dbReference type="NCBI Taxonomy" id="624315"/>
    <lineage>
        <taxon>Bacteria</taxon>
        <taxon>Bacillati</taxon>
        <taxon>Actinomycetota</taxon>
        <taxon>Actinomycetes</taxon>
        <taxon>Micromonosporales</taxon>
        <taxon>Micromonosporaceae</taxon>
    </lineage>
</organism>
<dbReference type="Proteomes" id="UP000503011">
    <property type="component" value="Chromosome"/>
</dbReference>
<evidence type="ECO:0000256" key="1">
    <source>
        <dbReference type="SAM" id="MobiDB-lite"/>
    </source>
</evidence>
<feature type="compositionally biased region" description="Polar residues" evidence="1">
    <location>
        <begin position="777"/>
        <end position="786"/>
    </location>
</feature>
<gene>
    <name evidence="3" type="ORF">Psuf_052250</name>
</gene>
<dbReference type="RefSeq" id="WP_173159280.1">
    <property type="nucleotide sequence ID" value="NZ_AP022871.1"/>
</dbReference>
<accession>A0A6F8YP62</accession>
<keyword evidence="4" id="KW-1185">Reference proteome</keyword>
<dbReference type="KEGG" id="psuu:Psuf_052250"/>
<sequence length="786" mass="83799">MGPDGSLELELETGPLTDPGALAPGVPPLDTTRTTGPDHLAPIEDPRYQQDLAQSLDNGSGYEVGADPSTHPYGRLVNDGGPTMPGRGNNCLDSSLSALSSFYGDPQVSAPRWPDVLPDGTTDVSGGEADGIDRATAWLSGTWDGPAAPLPGDPAGRATAVAGQYADLHARIAAAGPGSSALVIAEWLDFDDVTGQVRTDANGDVLPPQSSHAFVVVYPHGASGPVWWDPQHGQTWTSPPTAYMADTHTLWSMRGDGLAAPPAPAATAAGSTPPSPAATTTTNIEGTPNDPGTPDHGGRGPGADHPADRRGPGGDSVPVRERLAGQSGADGRGAQPGDAAGTGELHHRPERDGDGPVQPVDPDPDGAVQRGEAGGPADRPADLAGADPAVAPDPHAVEQAYLDALSPTETATLRDALTAAEPVARQMRADLTEVTDAVRRDFDTTDVEVMGNGEHDVKRMPSLARKFLVEGDRFDAETFLRDEVNDLARFSVRAPEGPSYDAVVTATLDRLRAEPYNYRYDPAEDKTFWRPGNRFYGRNVTLYSPDGHPIEVQFPTQASWDAGKLTHRPYEVVRLEGANPVTGETFPPHERARAFLDILEVNRTAGMADRIPGGTDPAQAKDTSFAKWISKHPEIWTRYEAWLASEGRTFADDVRDRGLGVEDFPIDPALVQEGRIDERIVHVLRSLPRDPAAPPVGLLAEGSLAPERRLVAIGWSHRHRTWTEATASLGAITLNPDYEDRLKIVDREAAERIARESLGAELPTEEEMQAIGEGPSMTFQRPTQQP</sequence>
<feature type="compositionally biased region" description="Basic and acidic residues" evidence="1">
    <location>
        <begin position="305"/>
        <end position="323"/>
    </location>
</feature>
<feature type="compositionally biased region" description="Low complexity" evidence="1">
    <location>
        <begin position="265"/>
        <end position="282"/>
    </location>
</feature>
<feature type="compositionally biased region" description="Low complexity" evidence="1">
    <location>
        <begin position="382"/>
        <end position="391"/>
    </location>
</feature>
<feature type="region of interest" description="Disordered" evidence="1">
    <location>
        <begin position="755"/>
        <end position="786"/>
    </location>
</feature>
<dbReference type="Pfam" id="PF15644">
    <property type="entry name" value="Gln_amidase"/>
    <property type="match status" value="1"/>
</dbReference>
<dbReference type="InterPro" id="IPR028908">
    <property type="entry name" value="Tox-PL_dom"/>
</dbReference>
<feature type="domain" description="Tox-PL" evidence="2">
    <location>
        <begin position="89"/>
        <end position="233"/>
    </location>
</feature>
<evidence type="ECO:0000259" key="2">
    <source>
        <dbReference type="Pfam" id="PF15644"/>
    </source>
</evidence>
<name>A0A6F8YP62_9ACTN</name>
<protein>
    <recommendedName>
        <fullName evidence="2">Tox-PL domain-containing protein</fullName>
    </recommendedName>
</protein>
<feature type="region of interest" description="Disordered" evidence="1">
    <location>
        <begin position="1"/>
        <end position="69"/>
    </location>
</feature>
<evidence type="ECO:0000313" key="3">
    <source>
        <dbReference type="EMBL" id="BCB87912.1"/>
    </source>
</evidence>
<feature type="compositionally biased region" description="Basic and acidic residues" evidence="1">
    <location>
        <begin position="344"/>
        <end position="354"/>
    </location>
</feature>
<feature type="region of interest" description="Disordered" evidence="1">
    <location>
        <begin position="254"/>
        <end position="391"/>
    </location>
</feature>
<proteinExistence type="predicted"/>
<reference evidence="3 4" key="2">
    <citation type="submission" date="2020-03" db="EMBL/GenBank/DDBJ databases">
        <authorList>
            <person name="Ichikawa N."/>
            <person name="Kimura A."/>
            <person name="Kitahashi Y."/>
            <person name="Uohara A."/>
        </authorList>
    </citation>
    <scope>NUCLEOTIDE SEQUENCE [LARGE SCALE GENOMIC DNA]</scope>
    <source>
        <strain evidence="3 4">NBRC 105367</strain>
    </source>
</reference>
<reference evidence="3 4" key="1">
    <citation type="submission" date="2020-03" db="EMBL/GenBank/DDBJ databases">
        <title>Whole genome shotgun sequence of Phytohabitans suffuscus NBRC 105367.</title>
        <authorList>
            <person name="Komaki H."/>
            <person name="Tamura T."/>
        </authorList>
    </citation>
    <scope>NUCLEOTIDE SEQUENCE [LARGE SCALE GENOMIC DNA]</scope>
    <source>
        <strain evidence="3 4">NBRC 105367</strain>
    </source>
</reference>
<evidence type="ECO:0000313" key="4">
    <source>
        <dbReference type="Proteomes" id="UP000503011"/>
    </source>
</evidence>